<proteinExistence type="predicted"/>
<organism evidence="1 2">
    <name type="scientific">Strongyloides papillosus</name>
    <name type="common">Intestinal threadworm</name>
    <dbReference type="NCBI Taxonomy" id="174720"/>
    <lineage>
        <taxon>Eukaryota</taxon>
        <taxon>Metazoa</taxon>
        <taxon>Ecdysozoa</taxon>
        <taxon>Nematoda</taxon>
        <taxon>Chromadorea</taxon>
        <taxon>Rhabditida</taxon>
        <taxon>Tylenchina</taxon>
        <taxon>Panagrolaimomorpha</taxon>
        <taxon>Strongyloidoidea</taxon>
        <taxon>Strongyloididae</taxon>
        <taxon>Strongyloides</taxon>
    </lineage>
</organism>
<reference evidence="2" key="1">
    <citation type="submission" date="2017-02" db="UniProtKB">
        <authorList>
            <consortium name="WormBaseParasite"/>
        </authorList>
    </citation>
    <scope>IDENTIFICATION</scope>
</reference>
<evidence type="ECO:0000313" key="1">
    <source>
        <dbReference type="Proteomes" id="UP000046392"/>
    </source>
</evidence>
<name>A0A0N5B394_STREA</name>
<keyword evidence="1" id="KW-1185">Reference proteome</keyword>
<accession>A0A0N5B394</accession>
<protein>
    <submittedName>
        <fullName evidence="2">Uncharacterized protein</fullName>
    </submittedName>
</protein>
<sequence>MHSLHQFFFEKDTSKIFIKNQ</sequence>
<dbReference type="WBParaSite" id="SPAL_0000054600.1">
    <property type="protein sequence ID" value="SPAL_0000054600.1"/>
    <property type="gene ID" value="SPAL_0000054600"/>
</dbReference>
<dbReference type="Proteomes" id="UP000046392">
    <property type="component" value="Unplaced"/>
</dbReference>
<dbReference type="AlphaFoldDB" id="A0A0N5B394"/>
<evidence type="ECO:0000313" key="2">
    <source>
        <dbReference type="WBParaSite" id="SPAL_0000054600.1"/>
    </source>
</evidence>